<feature type="domain" description="Transcription regulator TrmB C-terminal" evidence="1">
    <location>
        <begin position="2"/>
        <end position="41"/>
    </location>
</feature>
<protein>
    <submittedName>
        <fullName evidence="2">Transcriptional regulator TrmB</fullName>
    </submittedName>
</protein>
<evidence type="ECO:0000259" key="1">
    <source>
        <dbReference type="Pfam" id="PF11495"/>
    </source>
</evidence>
<dbReference type="AlphaFoldDB" id="A0A1H8VF80"/>
<dbReference type="Pfam" id="PF11495">
    <property type="entry name" value="Regulator_TrmB"/>
    <property type="match status" value="1"/>
</dbReference>
<dbReference type="InterPro" id="IPR021586">
    <property type="entry name" value="Tscrpt_reg_TrmB_C"/>
</dbReference>
<name>A0A1H8VF80_9EURY</name>
<accession>A0A1H8VF80</accession>
<reference evidence="3" key="1">
    <citation type="submission" date="2016-10" db="EMBL/GenBank/DDBJ databases">
        <authorList>
            <person name="Varghese N."/>
            <person name="Submissions S."/>
        </authorList>
    </citation>
    <scope>NUCLEOTIDE SEQUENCE [LARGE SCALE GENOMIC DNA]</scope>
    <source>
        <strain evidence="3">CGMCC 1.10121</strain>
    </source>
</reference>
<dbReference type="Proteomes" id="UP000199126">
    <property type="component" value="Unassembled WGS sequence"/>
</dbReference>
<keyword evidence="3" id="KW-1185">Reference proteome</keyword>
<evidence type="ECO:0000313" key="2">
    <source>
        <dbReference type="EMBL" id="SEP14112.1"/>
    </source>
</evidence>
<gene>
    <name evidence="2" type="ORF">SAMN04487948_11648</name>
</gene>
<proteinExistence type="predicted"/>
<dbReference type="EMBL" id="FODV01000016">
    <property type="protein sequence ID" value="SEP14112.1"/>
    <property type="molecule type" value="Genomic_DNA"/>
</dbReference>
<dbReference type="SUPFAM" id="SSF159071">
    <property type="entry name" value="TrmB C-terminal domain-like"/>
    <property type="match status" value="1"/>
</dbReference>
<evidence type="ECO:0000313" key="3">
    <source>
        <dbReference type="Proteomes" id="UP000199126"/>
    </source>
</evidence>
<organism evidence="2 3">
    <name type="scientific">Halogranum amylolyticum</name>
    <dbReference type="NCBI Taxonomy" id="660520"/>
    <lineage>
        <taxon>Archaea</taxon>
        <taxon>Methanobacteriati</taxon>
        <taxon>Methanobacteriota</taxon>
        <taxon>Stenosarchaea group</taxon>
        <taxon>Halobacteria</taxon>
        <taxon>Halobacteriales</taxon>
        <taxon>Haloferacaceae</taxon>
    </lineage>
</organism>
<sequence>MTNEFSLQMNLLIETEEGEVSVGGPDPFIEDYEGGYITLRQND</sequence>